<dbReference type="EMBL" id="GBXM01048809">
    <property type="protein sequence ID" value="JAH59768.1"/>
    <property type="molecule type" value="Transcribed_RNA"/>
</dbReference>
<reference evidence="1" key="2">
    <citation type="journal article" date="2015" name="Fish Shellfish Immunol.">
        <title>Early steps in the European eel (Anguilla anguilla)-Vibrio vulnificus interaction in the gills: Role of the RtxA13 toxin.</title>
        <authorList>
            <person name="Callol A."/>
            <person name="Pajuelo D."/>
            <person name="Ebbesson L."/>
            <person name="Teles M."/>
            <person name="MacKenzie S."/>
            <person name="Amaro C."/>
        </authorList>
    </citation>
    <scope>NUCLEOTIDE SEQUENCE</scope>
</reference>
<proteinExistence type="predicted"/>
<evidence type="ECO:0000313" key="1">
    <source>
        <dbReference type="EMBL" id="JAH59768.1"/>
    </source>
</evidence>
<sequence>MDLNFEVAGLIPR</sequence>
<reference evidence="1" key="1">
    <citation type="submission" date="2014-11" db="EMBL/GenBank/DDBJ databases">
        <authorList>
            <person name="Amaro Gonzalez C."/>
        </authorList>
    </citation>
    <scope>NUCLEOTIDE SEQUENCE</scope>
</reference>
<name>A0A0E9U4A6_ANGAN</name>
<organism evidence="1">
    <name type="scientific">Anguilla anguilla</name>
    <name type="common">European freshwater eel</name>
    <name type="synonym">Muraena anguilla</name>
    <dbReference type="NCBI Taxonomy" id="7936"/>
    <lineage>
        <taxon>Eukaryota</taxon>
        <taxon>Metazoa</taxon>
        <taxon>Chordata</taxon>
        <taxon>Craniata</taxon>
        <taxon>Vertebrata</taxon>
        <taxon>Euteleostomi</taxon>
        <taxon>Actinopterygii</taxon>
        <taxon>Neopterygii</taxon>
        <taxon>Teleostei</taxon>
        <taxon>Anguilliformes</taxon>
        <taxon>Anguillidae</taxon>
        <taxon>Anguilla</taxon>
    </lineage>
</organism>
<protein>
    <submittedName>
        <fullName evidence="1">Uncharacterized protein</fullName>
    </submittedName>
</protein>
<accession>A0A0E9U4A6</accession>